<dbReference type="InterPro" id="IPR049050">
    <property type="entry name" value="nSTAND3"/>
</dbReference>
<dbReference type="InterPro" id="IPR041249">
    <property type="entry name" value="HEPN_DZIP3"/>
</dbReference>
<organism evidence="3 4">
    <name type="scientific">Mytilus edulis</name>
    <name type="common">Blue mussel</name>
    <dbReference type="NCBI Taxonomy" id="6550"/>
    <lineage>
        <taxon>Eukaryota</taxon>
        <taxon>Metazoa</taxon>
        <taxon>Spiralia</taxon>
        <taxon>Lophotrochozoa</taxon>
        <taxon>Mollusca</taxon>
        <taxon>Bivalvia</taxon>
        <taxon>Autobranchia</taxon>
        <taxon>Pteriomorphia</taxon>
        <taxon>Mytilida</taxon>
        <taxon>Mytiloidea</taxon>
        <taxon>Mytilidae</taxon>
        <taxon>Mytilinae</taxon>
        <taxon>Mytilus</taxon>
    </lineage>
</organism>
<evidence type="ECO:0000259" key="1">
    <source>
        <dbReference type="Pfam" id="PF18738"/>
    </source>
</evidence>
<dbReference type="EMBL" id="CAJPWZ010000272">
    <property type="protein sequence ID" value="CAG2188630.1"/>
    <property type="molecule type" value="Genomic_DNA"/>
</dbReference>
<evidence type="ECO:0000313" key="4">
    <source>
        <dbReference type="Proteomes" id="UP000683360"/>
    </source>
</evidence>
<name>A0A8S3PZZ4_MYTED</name>
<dbReference type="SUPFAM" id="SSF52540">
    <property type="entry name" value="P-loop containing nucleoside triphosphate hydrolases"/>
    <property type="match status" value="1"/>
</dbReference>
<dbReference type="OrthoDB" id="6122620at2759"/>
<sequence length="496" mass="57696">MSGSTVMTSCNGPLMTNYARIGHAAQQVFPDILQDIIAIKEPQHRLYSDVTSNCSSPSKGWNFHTPPAANEILPGDDIERIRRTRNEILHRGNAKVSDTNLTDYFTTFKDIAIRLEAYLGKPKGEFQQKFQNLEKCCMDEITEKTYLESLTILRERDINLSKAVENIQKDLDSLLYKESHQIVIEEWEEQNKLFIKTDAVDFVLESLKEMNCCTVIGTSGIGKSATIHHVALFLRDTEGYRIIPIHSPSEIDKYFQRNRKQIFVIDDICGKYTVIQTEVEKWIKRNDSTNRVLKHNSNENESEQERQTREDFIEDCGIPRNTLRQRILEQLKSLVPLFVRSNNDLSGQQSFLRFADNEMLNERTMLKSLVSTDEDVEEFTILIDEFNEDRYFKRIVDQWSSGKLASLLYSRQMNYETYRNKLINFLNRLPKEKCKEMMTIEIDKEVVQFNFIDDSCSGSLPVSPLSLSFKRNFSDLVKYILDFIKNTKGESFSFYL</sequence>
<proteinExistence type="predicted"/>
<dbReference type="AlphaFoldDB" id="A0A8S3PZZ4"/>
<dbReference type="Proteomes" id="UP000683360">
    <property type="component" value="Unassembled WGS sequence"/>
</dbReference>
<dbReference type="Pfam" id="PF20720">
    <property type="entry name" value="nSTAND3"/>
    <property type="match status" value="1"/>
</dbReference>
<keyword evidence="4" id="KW-1185">Reference proteome</keyword>
<evidence type="ECO:0008006" key="5">
    <source>
        <dbReference type="Google" id="ProtNLM"/>
    </source>
</evidence>
<gene>
    <name evidence="3" type="ORF">MEDL_4090</name>
</gene>
<protein>
    <recommendedName>
        <fullName evidence="5">DZIP3-like HEPN domain-containing protein</fullName>
    </recommendedName>
</protein>
<accession>A0A8S3PZZ4</accession>
<feature type="domain" description="DZIP3-like HEPN" evidence="1">
    <location>
        <begin position="53"/>
        <end position="146"/>
    </location>
</feature>
<evidence type="ECO:0000259" key="2">
    <source>
        <dbReference type="Pfam" id="PF20720"/>
    </source>
</evidence>
<evidence type="ECO:0000313" key="3">
    <source>
        <dbReference type="EMBL" id="CAG2188630.1"/>
    </source>
</evidence>
<feature type="domain" description="Novel STAND NTPase 3" evidence="2">
    <location>
        <begin position="194"/>
        <end position="298"/>
    </location>
</feature>
<reference evidence="3" key="1">
    <citation type="submission" date="2021-03" db="EMBL/GenBank/DDBJ databases">
        <authorList>
            <person name="Bekaert M."/>
        </authorList>
    </citation>
    <scope>NUCLEOTIDE SEQUENCE</scope>
</reference>
<comment type="caution">
    <text evidence="3">The sequence shown here is derived from an EMBL/GenBank/DDBJ whole genome shotgun (WGS) entry which is preliminary data.</text>
</comment>
<dbReference type="Pfam" id="PF18738">
    <property type="entry name" value="HEPN_DZIP3"/>
    <property type="match status" value="1"/>
</dbReference>
<dbReference type="InterPro" id="IPR027417">
    <property type="entry name" value="P-loop_NTPase"/>
</dbReference>